<accession>A0A2P7B359</accession>
<keyword evidence="2" id="KW-1185">Reference proteome</keyword>
<organism evidence="1 2">
    <name type="scientific">Phyllobacterium sophorae</name>
    <dbReference type="NCBI Taxonomy" id="1520277"/>
    <lineage>
        <taxon>Bacteria</taxon>
        <taxon>Pseudomonadati</taxon>
        <taxon>Pseudomonadota</taxon>
        <taxon>Alphaproteobacteria</taxon>
        <taxon>Hyphomicrobiales</taxon>
        <taxon>Phyllobacteriaceae</taxon>
        <taxon>Phyllobacterium</taxon>
    </lineage>
</organism>
<sequence length="76" mass="8650">MNNDVSDALAAFSNAYLISLMVLVKSLEQSGTLKANEFEDRLRNYTHHLSEMFPGQHVEILKSFLSRLECSENHHA</sequence>
<dbReference type="RefSeq" id="WP_106666833.1">
    <property type="nucleotide sequence ID" value="NZ_PGGM01000015.1"/>
</dbReference>
<gene>
    <name evidence="1" type="ORF">CU103_25535</name>
</gene>
<evidence type="ECO:0000313" key="1">
    <source>
        <dbReference type="EMBL" id="PSH60924.1"/>
    </source>
</evidence>
<dbReference type="Proteomes" id="UP000241764">
    <property type="component" value="Unassembled WGS sequence"/>
</dbReference>
<protein>
    <submittedName>
        <fullName evidence="1">Uncharacterized protein</fullName>
    </submittedName>
</protein>
<evidence type="ECO:0000313" key="2">
    <source>
        <dbReference type="Proteomes" id="UP000241764"/>
    </source>
</evidence>
<comment type="caution">
    <text evidence="1">The sequence shown here is derived from an EMBL/GenBank/DDBJ whole genome shotgun (WGS) entry which is preliminary data.</text>
</comment>
<reference evidence="2" key="1">
    <citation type="submission" date="2017-11" db="EMBL/GenBank/DDBJ databases">
        <authorList>
            <person name="Kuznetsova I."/>
            <person name="Sazanova A."/>
            <person name="Chirak E."/>
            <person name="Safronova V."/>
            <person name="Willems A."/>
        </authorList>
    </citation>
    <scope>NUCLEOTIDE SEQUENCE [LARGE SCALE GENOMIC DNA]</scope>
    <source>
        <strain evidence="2">CCBAU 03422</strain>
    </source>
</reference>
<name>A0A2P7B359_9HYPH</name>
<dbReference type="AlphaFoldDB" id="A0A2P7B359"/>
<dbReference type="EMBL" id="PGGM01000015">
    <property type="protein sequence ID" value="PSH60924.1"/>
    <property type="molecule type" value="Genomic_DNA"/>
</dbReference>
<proteinExistence type="predicted"/>